<accession>A0ABU5K655</accession>
<sequence length="49" mass="5785">MHTTDRPRRRRTAGSVEATVRLAEWRTRQARLIDSDIRLLTDWPRGGPR</sequence>
<evidence type="ECO:0000313" key="2">
    <source>
        <dbReference type="Proteomes" id="UP001291999"/>
    </source>
</evidence>
<dbReference type="Proteomes" id="UP001291999">
    <property type="component" value="Unassembled WGS sequence"/>
</dbReference>
<organism evidence="1 2">
    <name type="scientific">Nocardioides renjunii</name>
    <dbReference type="NCBI Taxonomy" id="3095075"/>
    <lineage>
        <taxon>Bacteria</taxon>
        <taxon>Bacillati</taxon>
        <taxon>Actinomycetota</taxon>
        <taxon>Actinomycetes</taxon>
        <taxon>Propionibacteriales</taxon>
        <taxon>Nocardioidaceae</taxon>
        <taxon>Nocardioides</taxon>
    </lineage>
</organism>
<dbReference type="EMBL" id="JAXQPW010000001">
    <property type="protein sequence ID" value="MDZ5660392.1"/>
    <property type="molecule type" value="Genomic_DNA"/>
</dbReference>
<reference evidence="1 2" key="1">
    <citation type="submission" date="2023-11" db="EMBL/GenBank/DDBJ databases">
        <title>Novel species in genus Nocardioides.</title>
        <authorList>
            <person name="Zhou H."/>
        </authorList>
    </citation>
    <scope>NUCLEOTIDE SEQUENCE [LARGE SCALE GENOMIC DNA]</scope>
    <source>
        <strain evidence="1 2">S-58</strain>
    </source>
</reference>
<protein>
    <submittedName>
        <fullName evidence="1">Uncharacterized protein</fullName>
    </submittedName>
</protein>
<gene>
    <name evidence="1" type="ORF">SFC79_01335</name>
</gene>
<proteinExistence type="predicted"/>
<comment type="caution">
    <text evidence="1">The sequence shown here is derived from an EMBL/GenBank/DDBJ whole genome shotgun (WGS) entry which is preliminary data.</text>
</comment>
<keyword evidence="2" id="KW-1185">Reference proteome</keyword>
<name>A0ABU5K655_9ACTN</name>
<evidence type="ECO:0000313" key="1">
    <source>
        <dbReference type="EMBL" id="MDZ5660392.1"/>
    </source>
</evidence>
<dbReference type="RefSeq" id="WP_172265770.1">
    <property type="nucleotide sequence ID" value="NZ_JAXQPW010000001.1"/>
</dbReference>